<name>F5YEW5_LEAAZ</name>
<dbReference type="AlphaFoldDB" id="F5YEW5"/>
<dbReference type="KEGG" id="taz:TREAZ_0161"/>
<dbReference type="EMBL" id="CP001841">
    <property type="protein sequence ID" value="AEF83239.1"/>
    <property type="molecule type" value="Genomic_DNA"/>
</dbReference>
<accession>F5YEW5</accession>
<dbReference type="Gene3D" id="3.60.21.10">
    <property type="match status" value="1"/>
</dbReference>
<evidence type="ECO:0000313" key="1">
    <source>
        <dbReference type="EMBL" id="AEF83239.1"/>
    </source>
</evidence>
<dbReference type="SUPFAM" id="SSF56300">
    <property type="entry name" value="Metallo-dependent phosphatases"/>
    <property type="match status" value="1"/>
</dbReference>
<evidence type="ECO:0000313" key="2">
    <source>
        <dbReference type="Proteomes" id="UP000009222"/>
    </source>
</evidence>
<dbReference type="InterPro" id="IPR029052">
    <property type="entry name" value="Metallo-depent_PP-like"/>
</dbReference>
<gene>
    <name evidence="1" type="ordered locus">TREAZ_0161</name>
</gene>
<dbReference type="InParanoid" id="F5YEW5"/>
<protein>
    <recommendedName>
        <fullName evidence="3">Calcineurin-like phosphoesterase domain-containing protein</fullName>
    </recommendedName>
</protein>
<reference evidence="2" key="1">
    <citation type="submission" date="2009-12" db="EMBL/GenBank/DDBJ databases">
        <title>Complete sequence of Treponema azotonutricium strain ZAS-9.</title>
        <authorList>
            <person name="Tetu S.G."/>
            <person name="Matson E."/>
            <person name="Ren Q."/>
            <person name="Seshadri R."/>
            <person name="Elbourne L."/>
            <person name="Hassan K.A."/>
            <person name="Durkin A."/>
            <person name="Radune D."/>
            <person name="Mohamoud Y."/>
            <person name="Shay R."/>
            <person name="Jin S."/>
            <person name="Zhang X."/>
            <person name="Lucey K."/>
            <person name="Ballor N.R."/>
            <person name="Ottesen E."/>
            <person name="Rosenthal R."/>
            <person name="Allen A."/>
            <person name="Leadbetter J.R."/>
            <person name="Paulsen I.T."/>
        </authorList>
    </citation>
    <scope>NUCLEOTIDE SEQUENCE [LARGE SCALE GENOMIC DNA]</scope>
    <source>
        <strain evidence="2">ATCC BAA-888 / DSM 13862 / ZAS-9</strain>
    </source>
</reference>
<keyword evidence="2" id="KW-1185">Reference proteome</keyword>
<reference evidence="1 2" key="2">
    <citation type="journal article" date="2011" name="ISME J.">
        <title>RNA-seq reveals cooperative metabolic interactions between two termite-gut spirochete species in co-culture.</title>
        <authorList>
            <person name="Rosenthal A.Z."/>
            <person name="Matson E.G."/>
            <person name="Eldar A."/>
            <person name="Leadbetter J.R."/>
        </authorList>
    </citation>
    <scope>NUCLEOTIDE SEQUENCE [LARGE SCALE GENOMIC DNA]</scope>
    <source>
        <strain evidence="2">ATCC BAA-888 / DSM 13862 / ZAS-9</strain>
    </source>
</reference>
<dbReference type="OrthoDB" id="368442at2"/>
<dbReference type="eggNOG" id="COG1407">
    <property type="taxonomic scope" value="Bacteria"/>
</dbReference>
<dbReference type="HOGENOM" id="CLU_065964_0_0_12"/>
<dbReference type="STRING" id="545695.TREAZ_0161"/>
<sequence>MANSFFADIISPRFNPAAVLDLSQSGKVLVISDFHMGSGKGDDFHLNGEILISILEDYYFKNGWTLLLNGDIEELAKFSLRDIQAQWAGMYRVFDLFAAEGRLYKTLGNHDEDLLFEKDYPYPLYNAVRIETGVLPIYVYHGHQSSKVYTNFNNLIRLGLRYLLKPIGIKNISSARSPYKRFHVERQAYNFSLKNNCISVIGHTHRALFESLGRYDYVKFEIERLCRDYPSSEGEDRQRIAREVENLRIELGKLKMSERRSVLRQSLYGDEYPVPCLFNAGCAIGRKGINAIEVDNENIALVYWFAQGRGMKFISRGWYKVKSFRKGYCRAVLNKDRLDFVNAKIELLGKQDIDDT</sequence>
<organism evidence="1 2">
    <name type="scientific">Leadbettera azotonutricia (strain ATCC BAA-888 / DSM 13862 / ZAS-9)</name>
    <name type="common">Treponema azotonutricium</name>
    <dbReference type="NCBI Taxonomy" id="545695"/>
    <lineage>
        <taxon>Bacteria</taxon>
        <taxon>Pseudomonadati</taxon>
        <taxon>Spirochaetota</taxon>
        <taxon>Spirochaetia</taxon>
        <taxon>Spirochaetales</taxon>
        <taxon>Breznakiellaceae</taxon>
        <taxon>Leadbettera</taxon>
    </lineage>
</organism>
<proteinExistence type="predicted"/>
<evidence type="ECO:0008006" key="3">
    <source>
        <dbReference type="Google" id="ProtNLM"/>
    </source>
</evidence>
<dbReference type="Proteomes" id="UP000009222">
    <property type="component" value="Chromosome"/>
</dbReference>